<protein>
    <submittedName>
        <fullName evidence="2">Pyranose 2-oxidase</fullName>
    </submittedName>
</protein>
<feature type="compositionally biased region" description="Polar residues" evidence="1">
    <location>
        <begin position="19"/>
        <end position="33"/>
    </location>
</feature>
<evidence type="ECO:0000313" key="2">
    <source>
        <dbReference type="EMBL" id="KAK1880030.1"/>
    </source>
</evidence>
<evidence type="ECO:0000313" key="3">
    <source>
        <dbReference type="Proteomes" id="UP001228049"/>
    </source>
</evidence>
<name>A0AAD9BA19_DISEL</name>
<feature type="region of interest" description="Disordered" evidence="1">
    <location>
        <begin position="1"/>
        <end position="69"/>
    </location>
</feature>
<sequence length="69" mass="7460">VILPEGRFFNPSVTHHAAPSSSSLTPYCNTDVSDNQRHLSPEPAAQTEEDASQKGPNSVKDSQKKPWAA</sequence>
<dbReference type="EMBL" id="JASDAP010000025">
    <property type="protein sequence ID" value="KAK1880030.1"/>
    <property type="molecule type" value="Genomic_DNA"/>
</dbReference>
<gene>
    <name evidence="2" type="ORF">KUDE01_025559</name>
</gene>
<evidence type="ECO:0000256" key="1">
    <source>
        <dbReference type="SAM" id="MobiDB-lite"/>
    </source>
</evidence>
<organism evidence="2 3">
    <name type="scientific">Dissostichus eleginoides</name>
    <name type="common">Patagonian toothfish</name>
    <name type="synonym">Dissostichus amissus</name>
    <dbReference type="NCBI Taxonomy" id="100907"/>
    <lineage>
        <taxon>Eukaryota</taxon>
        <taxon>Metazoa</taxon>
        <taxon>Chordata</taxon>
        <taxon>Craniata</taxon>
        <taxon>Vertebrata</taxon>
        <taxon>Euteleostomi</taxon>
        <taxon>Actinopterygii</taxon>
        <taxon>Neopterygii</taxon>
        <taxon>Teleostei</taxon>
        <taxon>Neoteleostei</taxon>
        <taxon>Acanthomorphata</taxon>
        <taxon>Eupercaria</taxon>
        <taxon>Perciformes</taxon>
        <taxon>Notothenioidei</taxon>
        <taxon>Nototheniidae</taxon>
        <taxon>Dissostichus</taxon>
    </lineage>
</organism>
<feature type="non-terminal residue" evidence="2">
    <location>
        <position position="1"/>
    </location>
</feature>
<accession>A0AAD9BA19</accession>
<feature type="non-terminal residue" evidence="2">
    <location>
        <position position="69"/>
    </location>
</feature>
<proteinExistence type="predicted"/>
<comment type="caution">
    <text evidence="2">The sequence shown here is derived from an EMBL/GenBank/DDBJ whole genome shotgun (WGS) entry which is preliminary data.</text>
</comment>
<dbReference type="Proteomes" id="UP001228049">
    <property type="component" value="Unassembled WGS sequence"/>
</dbReference>
<dbReference type="AlphaFoldDB" id="A0AAD9BA19"/>
<reference evidence="2" key="1">
    <citation type="submission" date="2023-04" db="EMBL/GenBank/DDBJ databases">
        <title>Chromosome-level genome of Chaenocephalus aceratus.</title>
        <authorList>
            <person name="Park H."/>
        </authorList>
    </citation>
    <scope>NUCLEOTIDE SEQUENCE</scope>
    <source>
        <strain evidence="2">DE</strain>
        <tissue evidence="2">Muscle</tissue>
    </source>
</reference>
<keyword evidence="3" id="KW-1185">Reference proteome</keyword>